<gene>
    <name evidence="7" type="primary">LYST</name>
    <name evidence="7" type="synonym">lyst</name>
</gene>
<evidence type="ECO:0000313" key="7">
    <source>
        <dbReference type="Ensembl" id="ENSGMOP00000037903.1"/>
    </source>
</evidence>
<feature type="domain" description="BEACH-type PH" evidence="6">
    <location>
        <begin position="2918"/>
        <end position="3024"/>
    </location>
</feature>
<feature type="region of interest" description="Disordered" evidence="4">
    <location>
        <begin position="846"/>
        <end position="874"/>
    </location>
</feature>
<dbReference type="PANTHER" id="PTHR13743:SF86">
    <property type="entry name" value="LYSOSOMAL-TRAFFICKING REGULATOR"/>
    <property type="match status" value="1"/>
</dbReference>
<evidence type="ECO:0000256" key="2">
    <source>
        <dbReference type="ARBA" id="ARBA00022737"/>
    </source>
</evidence>
<evidence type="ECO:0000313" key="8">
    <source>
        <dbReference type="Proteomes" id="UP000694546"/>
    </source>
</evidence>
<reference evidence="7" key="1">
    <citation type="submission" date="2025-08" db="UniProtKB">
        <authorList>
            <consortium name="Ensembl"/>
        </authorList>
    </citation>
    <scope>IDENTIFICATION</scope>
</reference>
<feature type="repeat" description="WD" evidence="3">
    <location>
        <begin position="3522"/>
        <end position="3556"/>
    </location>
</feature>
<name>A0A8C5FHY9_GADMO</name>
<feature type="domain" description="BEACH" evidence="5">
    <location>
        <begin position="3029"/>
        <end position="3331"/>
    </location>
</feature>
<keyword evidence="8" id="KW-1185">Reference proteome</keyword>
<feature type="compositionally biased region" description="Acidic residues" evidence="4">
    <location>
        <begin position="1191"/>
        <end position="1204"/>
    </location>
</feature>
<feature type="compositionally biased region" description="Polar residues" evidence="4">
    <location>
        <begin position="2476"/>
        <end position="2490"/>
    </location>
</feature>
<dbReference type="SUPFAM" id="SSF50729">
    <property type="entry name" value="PH domain-like"/>
    <property type="match status" value="1"/>
</dbReference>
<feature type="compositionally biased region" description="Basic and acidic residues" evidence="4">
    <location>
        <begin position="2567"/>
        <end position="2576"/>
    </location>
</feature>
<evidence type="ECO:0000256" key="1">
    <source>
        <dbReference type="ARBA" id="ARBA00022574"/>
    </source>
</evidence>
<proteinExistence type="predicted"/>
<feature type="region of interest" description="Disordered" evidence="4">
    <location>
        <begin position="928"/>
        <end position="954"/>
    </location>
</feature>
<feature type="region of interest" description="Disordered" evidence="4">
    <location>
        <begin position="2029"/>
        <end position="2050"/>
    </location>
</feature>
<reference evidence="7" key="2">
    <citation type="submission" date="2025-09" db="UniProtKB">
        <authorList>
            <consortium name="Ensembl"/>
        </authorList>
    </citation>
    <scope>IDENTIFICATION</scope>
</reference>
<dbReference type="SUPFAM" id="SSF50978">
    <property type="entry name" value="WD40 repeat-like"/>
    <property type="match status" value="1"/>
</dbReference>
<dbReference type="GeneTree" id="ENSGT00940000156359"/>
<dbReference type="Pfam" id="PF00400">
    <property type="entry name" value="WD40"/>
    <property type="match status" value="1"/>
</dbReference>
<feature type="compositionally biased region" description="Polar residues" evidence="4">
    <location>
        <begin position="158"/>
        <end position="169"/>
    </location>
</feature>
<dbReference type="Gene3D" id="2.30.29.30">
    <property type="entry name" value="Pleckstrin-homology domain (PH domain)/Phosphotyrosine-binding domain (PTB)"/>
    <property type="match status" value="1"/>
</dbReference>
<organism evidence="7 8">
    <name type="scientific">Gadus morhua</name>
    <name type="common">Atlantic cod</name>
    <dbReference type="NCBI Taxonomy" id="8049"/>
    <lineage>
        <taxon>Eukaryota</taxon>
        <taxon>Metazoa</taxon>
        <taxon>Chordata</taxon>
        <taxon>Craniata</taxon>
        <taxon>Vertebrata</taxon>
        <taxon>Euteleostomi</taxon>
        <taxon>Actinopterygii</taxon>
        <taxon>Neopterygii</taxon>
        <taxon>Teleostei</taxon>
        <taxon>Neoteleostei</taxon>
        <taxon>Acanthomorphata</taxon>
        <taxon>Zeiogadaria</taxon>
        <taxon>Gadariae</taxon>
        <taxon>Gadiformes</taxon>
        <taxon>Gadoidei</taxon>
        <taxon>Gadidae</taxon>
        <taxon>Gadus</taxon>
    </lineage>
</organism>
<feature type="region of interest" description="Disordered" evidence="4">
    <location>
        <begin position="2566"/>
        <end position="2610"/>
    </location>
</feature>
<dbReference type="InterPro" id="IPR000409">
    <property type="entry name" value="BEACH_dom"/>
</dbReference>
<dbReference type="InterPro" id="IPR036372">
    <property type="entry name" value="BEACH_dom_sf"/>
</dbReference>
<feature type="region of interest" description="Disordered" evidence="4">
    <location>
        <begin position="1461"/>
        <end position="1480"/>
    </location>
</feature>
<dbReference type="SUPFAM" id="SSF81837">
    <property type="entry name" value="BEACH domain"/>
    <property type="match status" value="1"/>
</dbReference>
<dbReference type="SMART" id="SM00320">
    <property type="entry name" value="WD40"/>
    <property type="match status" value="4"/>
</dbReference>
<evidence type="ECO:0000256" key="4">
    <source>
        <dbReference type="SAM" id="MobiDB-lite"/>
    </source>
</evidence>
<evidence type="ECO:0000259" key="5">
    <source>
        <dbReference type="PROSITE" id="PS50197"/>
    </source>
</evidence>
<dbReference type="Pfam" id="PF02138">
    <property type="entry name" value="Beach"/>
    <property type="match status" value="1"/>
</dbReference>
<keyword evidence="1 3" id="KW-0853">WD repeat</keyword>
<sequence>MSGASNTLAREFLTDVHQLCSAVAQRAESREEDEEESHMVALGEYLVRGRGFLLLSTLDSIIDQELTCREELLTLLLSLLPLVWKIPVQEDKAPDFILPSLLEVFLSRESRSPPLRAGQKARPDAQSSGRRSHTGSASWKSRRSRRIAQRYSVKEARQSQLSTSDSDANADTKAPGPGQGGTRGRRTHGSAQRTSAHHSQAPPIPVSVATTTETMTASYPHPWGPGSHSLDAETLTDPAAMLIFNRMENSPFDLCHVLLSLLEKVCKFDMSINHNPGLAVSVVPTLTEFLTEFGDCCGPGGGGEELAGGWTEEPVALVQRMLLRTVLHLMSVDVGQSEALPDSLRRSLTDLLRATLKIRSCLDRQADPFAPRPKKTLQEVQDDFSFSRCRHRALLLPELLEGVLQVLLGCLQASASNPFFFSQALELIHEFIQHRGLELFEVTVLRLEGLARARDSEVGGEAAERVRGLVGGVLKIISAVKKAKSEQLHQSVCARRRHRRCEYSHFLHHHRDLSGLPVSAFKQAARRNPFEEEEDGCREGPEGAAVRYPERCCCLAACAHQCLRLLQRLSPNGPAVLQLLAGVQAVGICCCMDPRSVVGPLLHAFQAPGLRTYQSHVLNVLGRLILDQLGGGQPSEKAKLASCNICTLDSSQLPGLEETLQQGEPFAASLGPGHRSQGILPSGGDAEDMLWKWGALEAYQALVFGEDRQLSQQIAGHVCQLTLRGNVLVQWQLYTHIFNPVMQRGVELVHHAQQLGVSTVCAQMCSYHSQCLPVEVLLVYLQTLPALLKSRVIRDLFISCNGLSQITELIYLDQTRSWALKVFETLILRAGGQPADGALQELESDVGAQERDSVLGPTEDPGSQGGGTGEGPQSLSKFYEGLKEACPRRRNRGGGGPGPGHGRAETHLNTINLFLCVAFLCVSKEADSDRDSANDSEDTSGYDSTASEPLGGRLPCLSPDSVALPSKEQVRQAADVWSVCRWIYLASPAFQRQFFRLGGLEVCSRLMALVIQKLTCKSKDGRGKKKREGKGKASPPHQGSPALSVTGPAAPPDPEETAAPDGTRDPARQLEEEWPLQSIRLLEALLAICLHSSSPALQRTEPEMSFQLQSVEETLCEVRDQLSRSGVVNSDLAVPLFDSLLRVALARVSSCPDGPEEKPDRVSLPWGPSPGDLCEEVEEAQGCHGGKAAGEEEEGYDADSESNPDDMAKQEEGKAESAAVREGALRGLAEAPGPGLGRGALLFPEICSMELQLLAAGAPDLEVLGHVFHSLLDTVHANRHNATLLYDQGVKTILSGFHKVLTQTDPSYKDCQVVLVELLVAMVSQRITADELALLIRLFLEKTDILLKGILQIVEANMDLEPLHFLSFPIVLGAPTTAGASPGPRQNGSAGGGGGKGVGLLWKGKLSPRRDGDAEPRTGHVRSSPWHAAPLHLPLVGQNCWPHMASGFSASMWLRLTEAEAEEKGKGETNGGTAVRSSPAGQRALDEGLVHVLSMGSKALMLQVWADFCTGSLTFRICIDPNDEIKAGLLAQAESGPGLLVPGCWQHLGLTYSQQPEGKKNIQGRMVVWVCGIRKSDVSLDYTLPRKSSLSSDSNKTFCMLGHSLLSSEEPLRQGVRWNLGTVLLFNGAIGSEEAFYLYASGPDLTSIMPCKYGKPSGTFSKYVTQEGLKCDHVRELLMKSKDVDTSALVESLAVVYTPSSPRVYTIYEPVIRLKGQAKTVVTQRPFSSKEVQSSTLEAPALRALLPIEPQGLQNVLHKIGGTATFVFLFAQSVELSDCEQTQALALQVLLSLAKYNQHRIHEMDCCHGYSMIHQVLIKAKCIVGYHMLKTLLDGCCSGPVLTLGEDGQFRLDLESAAVVQDIQLLSEVLLDWKIWAKAGVWETLLAALEILIRVHHPQQVFNIRQFLKAQVVHRFLLTCQVLQENRDQYLTAIPQEVCLSFVKIIQEVLGSPPDLDLLKLVYNFLLAVHPPTNTYVCHTPTSFYFSLHIGKVTGEGEVVRSSHSTSPPSQISKDLFLIALLSVSGGSRPAALSSPSPPPCSRTSTQTVGASTNRIIPLSSLHSCDSAKTICESRESGGGGRAPSPRPPSISVEDPDEELEGLAEGSVGGAESEDRFDSPGGEEAPRRPDSLKGIQSFQRSHSNLASLGLAFPAAAAVNGSLAVGRWPAAGAVGAAAERGSLPEDWESYTYSPGYERRHSKSTTEDCLVLICCGLYDLLRGLLLLLPDLMLEEVMDKLIQPEALIVLVNHPSPLIQQGVMKLLDAYFTRASKEQKEKFLKNHGFSLLANQLYLHQGSQGLLECFLEMLFGRPVSLEEGLDLEDMEGISPFRKRCIIPMLGLIENSLYENALLHNLLCMLLQLLNACPKLADILLDHGLLYVLFNTLSTLNGMESGIPLNDYKLLVCDIQQLLVAVTIHSCSSSGSQYFRIIEDLISLLGFMQTSKMRRTQEMAVALQFRVLQSAIEFIRTTANQDPQKLSNSMNLPSSPHQAIHPKRKSISGRRRFSMVQPDLLLIRMRSVASDELSQMMHRRMSQENPIRASETEFVQRLQRLVVLAVNRLIYHGNRGDPDKTPDHLLSTPEPADPGHDEGCSSSSSVPASPVPFPLPPASKKSFQRDILRLMMEGIKLSLGSTGRGGAPHQQWRRILWSSRDTFRIQIGRLLVHTLSPAQPLADRKEALDFVFDPRHGDILRESLSPGLEHGPKLVLSLHELLHDHKEGLSREEQNAAAVFMTSLKLCGHRCIPPSAPHKPDILKAIKEEKLKYEADEKTSRLAWEKKMTNTQKSLIQRLDGKSRDISKIAADITQSVSLRQGMERKKVILHIRSLYKTNLSASPPGSVDTAVWYDPASYPTSWQLDPTEGPNRERRRLQRCYLTIPNKYLLKDRRKAEDAAKQPLSFLFEDNTHSSFSSTVKDKATSEPIRYTRRCISVAPSVETAGELLLGKSGMYFVEDNATDAHDSQSPHSELEAASFSWTYEEIKEVHKRWWQLRDNAVEIFLTNGRTLLLAFDTTKFRDDVYHNILTSDLPNLLEHGNISALTQLWGSGQISNFEYLTHLNKHAGRSFNDLMQYPVFPFILRDYISETLDLQEPGIYRNLNKPIAVQSKEKEDRYVDNYKYLEEEYKKGIREDDPMPPVQPYHYGSHYSNSGTVLHFMVRMPPFTKMFLAYQDQSFDIPDRTFHSMNTTWRLSSFESMTDVKELIPEFFYLPEFLVNREGFDFGVRQNSERVNHVNLPPWARNDPRLFVLIHRQALESDQVSHTLCQWIDLVFGLKQKGRAAVHAINVFHPATYFGMDVSAVEDPVQRRALETMIKTYGQTPRQLFSGTHVGRAGGPRLLMDGELPNAVGLLVQLAFRENREQAKEIVYPSPLPWIKGLKWGEYVGSPSAPDPVVCFSQPHGERFGSLLALPTRAICGLSRKFCLMMIYSKEQGVRSMHSTDIQWSAILSWGYADNMLRLKSKQSEPPINFIQSSQLHQVTSCAWVPDGCQLFTGSKCGVITAYSNRFTSTTPSEMEVESQVHLYGHTGEVTGLFVCKPYSILISVSQDGTCILWDLNRLCYVQSLTGHKSPVTAVSGSETTGDIATVCDSVGGGSDLRLWTVNGDLIGHVHCREIICSVAFSNQPEGVSVNVIAGGLENGVVRLWSTWDLKPVREITFPKSSKPIISLTYSCDGHHLYTANSEGTVMAWCRRDQQRMKLPMFYSFLSSYAAG</sequence>
<dbReference type="InterPro" id="IPR036322">
    <property type="entry name" value="WD40_repeat_dom_sf"/>
</dbReference>
<dbReference type="CDD" id="cd01201">
    <property type="entry name" value="PH_BEACH"/>
    <property type="match status" value="1"/>
</dbReference>
<protein>
    <submittedName>
        <fullName evidence="7">Lysosomal trafficking regulator</fullName>
    </submittedName>
</protein>
<evidence type="ECO:0000259" key="6">
    <source>
        <dbReference type="PROSITE" id="PS51783"/>
    </source>
</evidence>
<dbReference type="PANTHER" id="PTHR13743">
    <property type="entry name" value="BEIGE/BEACH-RELATED"/>
    <property type="match status" value="1"/>
</dbReference>
<dbReference type="CDD" id="cd06071">
    <property type="entry name" value="Beach"/>
    <property type="match status" value="1"/>
</dbReference>
<dbReference type="PROSITE" id="PS51783">
    <property type="entry name" value="PH_BEACH"/>
    <property type="match status" value="1"/>
</dbReference>
<feature type="region of interest" description="Disordered" evidence="4">
    <location>
        <begin position="1179"/>
        <end position="1220"/>
    </location>
</feature>
<dbReference type="Gene3D" id="2.130.10.10">
    <property type="entry name" value="YVTN repeat-like/Quinoprotein amine dehydrogenase"/>
    <property type="match status" value="1"/>
</dbReference>
<dbReference type="Pfam" id="PF14844">
    <property type="entry name" value="PH_BEACH"/>
    <property type="match status" value="1"/>
</dbReference>
<keyword evidence="2" id="KW-0677">Repeat</keyword>
<dbReference type="InterPro" id="IPR019775">
    <property type="entry name" value="WD40_repeat_CS"/>
</dbReference>
<feature type="region of interest" description="Disordered" evidence="4">
    <location>
        <begin position="1020"/>
        <end position="1065"/>
    </location>
</feature>
<accession>A0A8C5FHY9</accession>
<dbReference type="InterPro" id="IPR001680">
    <property type="entry name" value="WD40_rpt"/>
</dbReference>
<dbReference type="InterPro" id="IPR050865">
    <property type="entry name" value="BEACH_Domain"/>
</dbReference>
<dbReference type="Gene3D" id="1.10.1540.10">
    <property type="entry name" value="BEACH domain"/>
    <property type="match status" value="1"/>
</dbReference>
<dbReference type="InterPro" id="IPR011993">
    <property type="entry name" value="PH-like_dom_sf"/>
</dbReference>
<dbReference type="PROSITE" id="PS00678">
    <property type="entry name" value="WD_REPEATS_1"/>
    <property type="match status" value="1"/>
</dbReference>
<evidence type="ECO:0000256" key="3">
    <source>
        <dbReference type="PROSITE-ProRule" id="PRU00221"/>
    </source>
</evidence>
<feature type="region of interest" description="Disordered" evidence="4">
    <location>
        <begin position="112"/>
        <end position="206"/>
    </location>
</feature>
<feature type="compositionally biased region" description="Basic and acidic residues" evidence="4">
    <location>
        <begin position="1206"/>
        <end position="1215"/>
    </location>
</feature>
<feature type="region of interest" description="Disordered" evidence="4">
    <location>
        <begin position="2476"/>
        <end position="2499"/>
    </location>
</feature>
<dbReference type="InterPro" id="IPR023362">
    <property type="entry name" value="PH-BEACH_dom"/>
</dbReference>
<dbReference type="Proteomes" id="UP000694546">
    <property type="component" value="Chromosome 15"/>
</dbReference>
<dbReference type="Ensembl" id="ENSGMOT00000062472.1">
    <property type="protein sequence ID" value="ENSGMOP00000037903.1"/>
    <property type="gene ID" value="ENSGMOG00000018634.2"/>
</dbReference>
<dbReference type="InterPro" id="IPR015943">
    <property type="entry name" value="WD40/YVTN_repeat-like_dom_sf"/>
</dbReference>
<dbReference type="PROSITE" id="PS50082">
    <property type="entry name" value="WD_REPEATS_2"/>
    <property type="match status" value="1"/>
</dbReference>
<feature type="compositionally biased region" description="Basic and acidic residues" evidence="4">
    <location>
        <begin position="2113"/>
        <end position="2131"/>
    </location>
</feature>
<feature type="compositionally biased region" description="Polar residues" evidence="4">
    <location>
        <begin position="125"/>
        <end position="139"/>
    </location>
</feature>
<dbReference type="SMART" id="SM01026">
    <property type="entry name" value="Beach"/>
    <property type="match status" value="1"/>
</dbReference>
<dbReference type="PROSITE" id="PS50197">
    <property type="entry name" value="BEACH"/>
    <property type="match status" value="1"/>
</dbReference>
<feature type="region of interest" description="Disordered" evidence="4">
    <location>
        <begin position="2072"/>
        <end position="2132"/>
    </location>
</feature>